<proteinExistence type="predicted"/>
<comment type="caution">
    <text evidence="1">The sequence shown here is derived from an EMBL/GenBank/DDBJ whole genome shotgun (WGS) entry which is preliminary data.</text>
</comment>
<sequence length="105" mass="12262">MAKTLDKSNKRKFLNSIFKFHVKLTGFHGRPHARRGKGLKRRLRSDVPSGCNETRRVRALVRWIIRDCQQLQGQHMFTPFMLGNQYHPVYGGGIIRWRLHASHVG</sequence>
<evidence type="ECO:0000313" key="1">
    <source>
        <dbReference type="EMBL" id="KAF3558423.1"/>
    </source>
</evidence>
<accession>A0A8S9R141</accession>
<dbReference type="EMBL" id="QGKX02000996">
    <property type="protein sequence ID" value="KAF3558423.1"/>
    <property type="molecule type" value="Genomic_DNA"/>
</dbReference>
<organism evidence="1 2">
    <name type="scientific">Brassica cretica</name>
    <name type="common">Mustard</name>
    <dbReference type="NCBI Taxonomy" id="69181"/>
    <lineage>
        <taxon>Eukaryota</taxon>
        <taxon>Viridiplantae</taxon>
        <taxon>Streptophyta</taxon>
        <taxon>Embryophyta</taxon>
        <taxon>Tracheophyta</taxon>
        <taxon>Spermatophyta</taxon>
        <taxon>Magnoliopsida</taxon>
        <taxon>eudicotyledons</taxon>
        <taxon>Gunneridae</taxon>
        <taxon>Pentapetalae</taxon>
        <taxon>rosids</taxon>
        <taxon>malvids</taxon>
        <taxon>Brassicales</taxon>
        <taxon>Brassicaceae</taxon>
        <taxon>Brassiceae</taxon>
        <taxon>Brassica</taxon>
    </lineage>
</organism>
<protein>
    <submittedName>
        <fullName evidence="1">Uncharacterized protein</fullName>
    </submittedName>
</protein>
<dbReference type="Proteomes" id="UP000712600">
    <property type="component" value="Unassembled WGS sequence"/>
</dbReference>
<reference evidence="1" key="1">
    <citation type="submission" date="2019-12" db="EMBL/GenBank/DDBJ databases">
        <title>Genome sequencing and annotation of Brassica cretica.</title>
        <authorList>
            <person name="Studholme D.J."/>
            <person name="Sarris P."/>
        </authorList>
    </citation>
    <scope>NUCLEOTIDE SEQUENCE</scope>
    <source>
        <strain evidence="1">PFS-109/04</strain>
        <tissue evidence="1">Leaf</tissue>
    </source>
</reference>
<dbReference type="AlphaFoldDB" id="A0A8S9R141"/>
<gene>
    <name evidence="1" type="ORF">F2Q69_00016420</name>
</gene>
<evidence type="ECO:0000313" key="2">
    <source>
        <dbReference type="Proteomes" id="UP000712600"/>
    </source>
</evidence>
<name>A0A8S9R141_BRACR</name>